<protein>
    <submittedName>
        <fullName evidence="1">Uncharacterized protein</fullName>
    </submittedName>
</protein>
<keyword evidence="2" id="KW-1185">Reference proteome</keyword>
<comment type="caution">
    <text evidence="1">The sequence shown here is derived from an EMBL/GenBank/DDBJ whole genome shotgun (WGS) entry which is preliminary data.</text>
</comment>
<dbReference type="HOGENOM" id="CLU_2882142_0_0_10"/>
<gene>
    <name evidence="1" type="ORF">HMPREF0658_0904</name>
</gene>
<evidence type="ECO:0000313" key="1">
    <source>
        <dbReference type="EMBL" id="EFM02137.1"/>
    </source>
</evidence>
<sequence length="63" mass="7034">MDVISMFLIARMLYGVHKYALLALFCDDSLVFDAQKFEIVFFHGRNVTIDKSASVPCTDGVCA</sequence>
<dbReference type="BioCyc" id="PMAR862515-HMP:GMOO-919-MONOMER"/>
<organism evidence="1 2">
    <name type="scientific">Hoylesella marshii DSM 16973 = JCM 13450</name>
    <dbReference type="NCBI Taxonomy" id="862515"/>
    <lineage>
        <taxon>Bacteria</taxon>
        <taxon>Pseudomonadati</taxon>
        <taxon>Bacteroidota</taxon>
        <taxon>Bacteroidia</taxon>
        <taxon>Bacteroidales</taxon>
        <taxon>Prevotellaceae</taxon>
        <taxon>Hoylesella</taxon>
    </lineage>
</organism>
<accession>E0NRV3</accession>
<proteinExistence type="predicted"/>
<evidence type="ECO:0000313" key="2">
    <source>
        <dbReference type="Proteomes" id="UP000004394"/>
    </source>
</evidence>
<name>E0NRV3_9BACT</name>
<dbReference type="Proteomes" id="UP000004394">
    <property type="component" value="Unassembled WGS sequence"/>
</dbReference>
<dbReference type="AlphaFoldDB" id="E0NRV3"/>
<dbReference type="EMBL" id="AEEI01000028">
    <property type="protein sequence ID" value="EFM02137.1"/>
    <property type="molecule type" value="Genomic_DNA"/>
</dbReference>
<reference evidence="1" key="1">
    <citation type="submission" date="2010-07" db="EMBL/GenBank/DDBJ databases">
        <authorList>
            <person name="Muzny D."/>
            <person name="Qin X."/>
            <person name="Deng J."/>
            <person name="Jiang H."/>
            <person name="Liu Y."/>
            <person name="Qu J."/>
            <person name="Song X.-Z."/>
            <person name="Zhang L."/>
            <person name="Thornton R."/>
            <person name="Coyle M."/>
            <person name="Francisco L."/>
            <person name="Jackson L."/>
            <person name="Javaid M."/>
            <person name="Korchina V."/>
            <person name="Kovar C."/>
            <person name="Mata R."/>
            <person name="Mathew T."/>
            <person name="Ngo R."/>
            <person name="Nguyen L."/>
            <person name="Nguyen N."/>
            <person name="Okwuonu G."/>
            <person name="Ongeri F."/>
            <person name="Pham C."/>
            <person name="Simmons D."/>
            <person name="Wilczek-Boney K."/>
            <person name="Hale W."/>
            <person name="Jakkamsetti A."/>
            <person name="Pham P."/>
            <person name="Ruth R."/>
            <person name="San Lucas F."/>
            <person name="Warren J."/>
            <person name="Zhang J."/>
            <person name="Zhao Z."/>
            <person name="Zhou C."/>
            <person name="Zhu D."/>
            <person name="Lee S."/>
            <person name="Bess C."/>
            <person name="Blankenburg K."/>
            <person name="Forbes L."/>
            <person name="Fu Q."/>
            <person name="Gubbala S."/>
            <person name="Hirani K."/>
            <person name="Jayaseelan J.C."/>
            <person name="Lara F."/>
            <person name="Munidasa M."/>
            <person name="Palculict T."/>
            <person name="Patil S."/>
            <person name="Pu L.-L."/>
            <person name="Saada N."/>
            <person name="Tang L."/>
            <person name="Weissenberger G."/>
            <person name="Zhu Y."/>
            <person name="Hemphill L."/>
            <person name="Shang Y."/>
            <person name="Youmans B."/>
            <person name="Ayvaz T."/>
            <person name="Ross M."/>
            <person name="Santibanez J."/>
            <person name="Aqrawi P."/>
            <person name="Gross S."/>
            <person name="Joshi V."/>
            <person name="Fowler G."/>
            <person name="Nazareth L."/>
            <person name="Reid J."/>
            <person name="Worley K."/>
            <person name="Petrosino J."/>
            <person name="Highlander S."/>
            <person name="Gibbs R."/>
        </authorList>
    </citation>
    <scope>NUCLEOTIDE SEQUENCE [LARGE SCALE GENOMIC DNA]</scope>
    <source>
        <strain evidence="1">DSM 16973</strain>
    </source>
</reference>